<accession>A0AAW1MGH8</accession>
<gene>
    <name evidence="2" type="ORF">QE152_g6974</name>
</gene>
<keyword evidence="3" id="KW-1185">Reference proteome</keyword>
<reference evidence="2 3" key="1">
    <citation type="journal article" date="2024" name="BMC Genomics">
        <title>De novo assembly and annotation of Popillia japonica's genome with initial clues to its potential as an invasive pest.</title>
        <authorList>
            <person name="Cucini C."/>
            <person name="Boschi S."/>
            <person name="Funari R."/>
            <person name="Cardaioli E."/>
            <person name="Iannotti N."/>
            <person name="Marturano G."/>
            <person name="Paoli F."/>
            <person name="Bruttini M."/>
            <person name="Carapelli A."/>
            <person name="Frati F."/>
            <person name="Nardi F."/>
        </authorList>
    </citation>
    <scope>NUCLEOTIDE SEQUENCE [LARGE SCALE GENOMIC DNA]</scope>
    <source>
        <strain evidence="2">DMR45628</strain>
    </source>
</reference>
<dbReference type="EMBL" id="JASPKY010000049">
    <property type="protein sequence ID" value="KAK9745346.1"/>
    <property type="molecule type" value="Genomic_DNA"/>
</dbReference>
<evidence type="ECO:0000256" key="1">
    <source>
        <dbReference type="SAM" id="MobiDB-lite"/>
    </source>
</evidence>
<sequence length="87" mass="9762">MEALQSTSIRPPRTLTKTHAEHRRASKKRILASVVHFQQRPSQGSAEAMVCLCKSSGQKPSVRPTLSDWPKQNCSERNNHIKRAIAT</sequence>
<organism evidence="2 3">
    <name type="scientific">Popillia japonica</name>
    <name type="common">Japanese beetle</name>
    <dbReference type="NCBI Taxonomy" id="7064"/>
    <lineage>
        <taxon>Eukaryota</taxon>
        <taxon>Metazoa</taxon>
        <taxon>Ecdysozoa</taxon>
        <taxon>Arthropoda</taxon>
        <taxon>Hexapoda</taxon>
        <taxon>Insecta</taxon>
        <taxon>Pterygota</taxon>
        <taxon>Neoptera</taxon>
        <taxon>Endopterygota</taxon>
        <taxon>Coleoptera</taxon>
        <taxon>Polyphaga</taxon>
        <taxon>Scarabaeiformia</taxon>
        <taxon>Scarabaeidae</taxon>
        <taxon>Rutelinae</taxon>
        <taxon>Popillia</taxon>
    </lineage>
</organism>
<proteinExistence type="predicted"/>
<protein>
    <submittedName>
        <fullName evidence="2">Uncharacterized protein</fullName>
    </submittedName>
</protein>
<name>A0AAW1MGH8_POPJA</name>
<dbReference type="AlphaFoldDB" id="A0AAW1MGH8"/>
<dbReference type="Proteomes" id="UP001458880">
    <property type="component" value="Unassembled WGS sequence"/>
</dbReference>
<feature type="region of interest" description="Disordered" evidence="1">
    <location>
        <begin position="1"/>
        <end position="25"/>
    </location>
</feature>
<evidence type="ECO:0000313" key="2">
    <source>
        <dbReference type="EMBL" id="KAK9745346.1"/>
    </source>
</evidence>
<evidence type="ECO:0000313" key="3">
    <source>
        <dbReference type="Proteomes" id="UP001458880"/>
    </source>
</evidence>
<feature type="region of interest" description="Disordered" evidence="1">
    <location>
        <begin position="58"/>
        <end position="87"/>
    </location>
</feature>
<comment type="caution">
    <text evidence="2">The sequence shown here is derived from an EMBL/GenBank/DDBJ whole genome shotgun (WGS) entry which is preliminary data.</text>
</comment>